<keyword evidence="1" id="KW-0732">Signal</keyword>
<feature type="signal peptide" evidence="1">
    <location>
        <begin position="1"/>
        <end position="20"/>
    </location>
</feature>
<dbReference type="GO" id="GO:0006508">
    <property type="term" value="P:proteolysis"/>
    <property type="evidence" value="ECO:0007669"/>
    <property type="project" value="InterPro"/>
</dbReference>
<dbReference type="InterPro" id="IPR043504">
    <property type="entry name" value="Peptidase_S1_PA_chymotrypsin"/>
</dbReference>
<evidence type="ECO:0000313" key="3">
    <source>
        <dbReference type="EMBL" id="KAK3907116.1"/>
    </source>
</evidence>
<evidence type="ECO:0000256" key="1">
    <source>
        <dbReference type="SAM" id="SignalP"/>
    </source>
</evidence>
<evidence type="ECO:0000259" key="2">
    <source>
        <dbReference type="Pfam" id="PF00089"/>
    </source>
</evidence>
<dbReference type="AlphaFoldDB" id="A0AAE1L4I3"/>
<gene>
    <name evidence="3" type="ORF">KUF71_000036</name>
</gene>
<organism evidence="3 4">
    <name type="scientific">Frankliniella fusca</name>
    <dbReference type="NCBI Taxonomy" id="407009"/>
    <lineage>
        <taxon>Eukaryota</taxon>
        <taxon>Metazoa</taxon>
        <taxon>Ecdysozoa</taxon>
        <taxon>Arthropoda</taxon>
        <taxon>Hexapoda</taxon>
        <taxon>Insecta</taxon>
        <taxon>Pterygota</taxon>
        <taxon>Neoptera</taxon>
        <taxon>Paraneoptera</taxon>
        <taxon>Thysanoptera</taxon>
        <taxon>Terebrantia</taxon>
        <taxon>Thripoidea</taxon>
        <taxon>Thripidae</taxon>
        <taxon>Frankliniella</taxon>
    </lineage>
</organism>
<evidence type="ECO:0000313" key="4">
    <source>
        <dbReference type="Proteomes" id="UP001219518"/>
    </source>
</evidence>
<keyword evidence="4" id="KW-1185">Reference proteome</keyword>
<dbReference type="InterPro" id="IPR001254">
    <property type="entry name" value="Trypsin_dom"/>
</dbReference>
<dbReference type="SUPFAM" id="SSF50494">
    <property type="entry name" value="Trypsin-like serine proteases"/>
    <property type="match status" value="1"/>
</dbReference>
<dbReference type="Gene3D" id="2.40.10.10">
    <property type="entry name" value="Trypsin-like serine proteases"/>
    <property type="match status" value="1"/>
</dbReference>
<reference evidence="3" key="1">
    <citation type="submission" date="2021-07" db="EMBL/GenBank/DDBJ databases">
        <authorList>
            <person name="Catto M.A."/>
            <person name="Jacobson A."/>
            <person name="Kennedy G."/>
            <person name="Labadie P."/>
            <person name="Hunt B.G."/>
            <person name="Srinivasan R."/>
        </authorList>
    </citation>
    <scope>NUCLEOTIDE SEQUENCE</scope>
    <source>
        <strain evidence="3">PL_HMW_Pooled</strain>
        <tissue evidence="3">Head</tissue>
    </source>
</reference>
<protein>
    <submittedName>
        <fullName evidence="3">Trypsin-1</fullName>
    </submittedName>
</protein>
<name>A0AAE1L4I3_9NEOP</name>
<dbReference type="Proteomes" id="UP001219518">
    <property type="component" value="Unassembled WGS sequence"/>
</dbReference>
<feature type="chain" id="PRO_5041901564" evidence="1">
    <location>
        <begin position="21"/>
        <end position="84"/>
    </location>
</feature>
<dbReference type="EMBL" id="JAHWGI010000001">
    <property type="protein sequence ID" value="KAK3907116.1"/>
    <property type="molecule type" value="Genomic_DNA"/>
</dbReference>
<dbReference type="InterPro" id="IPR009003">
    <property type="entry name" value="Peptidase_S1_PA"/>
</dbReference>
<dbReference type="Pfam" id="PF00089">
    <property type="entry name" value="Trypsin"/>
    <property type="match status" value="1"/>
</dbReference>
<comment type="caution">
    <text evidence="3">The sequence shown here is derived from an EMBL/GenBank/DDBJ whole genome shotgun (WGS) entry which is preliminary data.</text>
</comment>
<feature type="domain" description="Peptidase S1" evidence="2">
    <location>
        <begin position="54"/>
        <end position="83"/>
    </location>
</feature>
<dbReference type="GO" id="GO:0004252">
    <property type="term" value="F:serine-type endopeptidase activity"/>
    <property type="evidence" value="ECO:0007669"/>
    <property type="project" value="InterPro"/>
</dbReference>
<accession>A0AAE1L4I3</accession>
<sequence length="84" mass="8721">MGSYSAALALLVCGLCAVHAGVPARRVPREGLSSWEGIIDPYIVNGTKADIKELSMEQLFMHVCGASIVSENYAVSAAHCVAGG</sequence>
<proteinExistence type="predicted"/>
<reference evidence="3" key="2">
    <citation type="journal article" date="2023" name="BMC Genomics">
        <title>Pest status, molecular evolution, and epigenetic factors derived from the genome assembly of Frankliniella fusca, a thysanopteran phytovirus vector.</title>
        <authorList>
            <person name="Catto M.A."/>
            <person name="Labadie P.E."/>
            <person name="Jacobson A.L."/>
            <person name="Kennedy G.G."/>
            <person name="Srinivasan R."/>
            <person name="Hunt B.G."/>
        </authorList>
    </citation>
    <scope>NUCLEOTIDE SEQUENCE</scope>
    <source>
        <strain evidence="3">PL_HMW_Pooled</strain>
    </source>
</reference>